<dbReference type="AlphaFoldDB" id="A0A090MKZ7"/>
<name>A0A090MKZ7_AFIFE</name>
<comment type="caution">
    <text evidence="1">The sequence shown here is derived from an EMBL/GenBank/DDBJ whole genome shotgun (WGS) entry which is preliminary data.</text>
</comment>
<sequence length="82" mass="9407">MRPGTKCWQATLFHLDRDVTRQGSVRNFGQRRNGERVRLAELRLPFRLEPFEAFNQGCAAFQLDDMALAVVEAERLDAREAG</sequence>
<evidence type="ECO:0000313" key="1">
    <source>
        <dbReference type="EMBL" id="CEG08091.1"/>
    </source>
</evidence>
<gene>
    <name evidence="1" type="ORF">BN961_01500</name>
</gene>
<dbReference type="EMBL" id="CCAZ020000001">
    <property type="protein sequence ID" value="CEG08091.1"/>
    <property type="molecule type" value="Genomic_DNA"/>
</dbReference>
<keyword evidence="2" id="KW-1185">Reference proteome</keyword>
<dbReference type="Proteomes" id="UP000035762">
    <property type="component" value="Unassembled WGS sequence"/>
</dbReference>
<evidence type="ECO:0000313" key="2">
    <source>
        <dbReference type="Proteomes" id="UP000035762"/>
    </source>
</evidence>
<protein>
    <submittedName>
        <fullName evidence="1">Uncharacterized protein</fullName>
    </submittedName>
</protein>
<reference evidence="1 2" key="1">
    <citation type="journal article" date="2014" name="Genome Announc.">
        <title>Genome Sequence of Afipia felis Strain 76713, Isolated in Hospital Water Using an Amoeba Co-Culture Procedure.</title>
        <authorList>
            <person name="Benamar S."/>
            <person name="La Scola B."/>
            <person name="Croce O."/>
        </authorList>
    </citation>
    <scope>NUCLEOTIDE SEQUENCE [LARGE SCALE GENOMIC DNA]</scope>
    <source>
        <strain evidence="1 2">76713</strain>
    </source>
</reference>
<dbReference type="STRING" id="1035.BN961_01500"/>
<organism evidence="1 2">
    <name type="scientific">Afipia felis</name>
    <name type="common">Cat scratch disease bacillus</name>
    <dbReference type="NCBI Taxonomy" id="1035"/>
    <lineage>
        <taxon>Bacteria</taxon>
        <taxon>Pseudomonadati</taxon>
        <taxon>Pseudomonadota</taxon>
        <taxon>Alphaproteobacteria</taxon>
        <taxon>Hyphomicrobiales</taxon>
        <taxon>Nitrobacteraceae</taxon>
        <taxon>Afipia</taxon>
    </lineage>
</organism>
<accession>A0A090MKZ7</accession>
<proteinExistence type="predicted"/>